<evidence type="ECO:0000256" key="1">
    <source>
        <dbReference type="SAM" id="MobiDB-lite"/>
    </source>
</evidence>
<keyword evidence="4" id="KW-1185">Reference proteome</keyword>
<comment type="caution">
    <text evidence="3">The sequence shown here is derived from an EMBL/GenBank/DDBJ whole genome shotgun (WGS) entry which is preliminary data.</text>
</comment>
<dbReference type="RefSeq" id="WP_157425148.1">
    <property type="nucleotide sequence ID" value="NZ_BAAANI010000004.1"/>
</dbReference>
<accession>A0ABV5SSU1</accession>
<gene>
    <name evidence="3" type="ORF">ACFFQV_13840</name>
</gene>
<reference evidence="3 4" key="1">
    <citation type="submission" date="2024-09" db="EMBL/GenBank/DDBJ databases">
        <authorList>
            <person name="Sun Q."/>
            <person name="Mori K."/>
        </authorList>
    </citation>
    <scope>NUCLEOTIDE SEQUENCE [LARGE SCALE GENOMIC DNA]</scope>
    <source>
        <strain evidence="3 4">JCM 14321</strain>
    </source>
</reference>
<dbReference type="PROSITE" id="PS51257">
    <property type="entry name" value="PROKAR_LIPOPROTEIN"/>
    <property type="match status" value="1"/>
</dbReference>
<organism evidence="3 4">
    <name type="scientific">Agromyces lapidis</name>
    <dbReference type="NCBI Taxonomy" id="279574"/>
    <lineage>
        <taxon>Bacteria</taxon>
        <taxon>Bacillati</taxon>
        <taxon>Actinomycetota</taxon>
        <taxon>Actinomycetes</taxon>
        <taxon>Micrococcales</taxon>
        <taxon>Microbacteriaceae</taxon>
        <taxon>Agromyces</taxon>
    </lineage>
</organism>
<proteinExistence type="predicted"/>
<sequence length="153" mass="15158">MTASRPLAAASFALLALLLTGCAAGAPAADAGSKGDAKTDAAAPAADQSKEEACELVKTTLTELEGLSSVDTSDPAAALEAFKGAEQTVSETAAQISNTEVKAAADSAATAMTEYVTYVDGMLADPANADVSAMGDHLTALTEGITELTTVCA</sequence>
<feature type="region of interest" description="Disordered" evidence="1">
    <location>
        <begin position="29"/>
        <end position="50"/>
    </location>
</feature>
<dbReference type="EMBL" id="JBHMBL010000003">
    <property type="protein sequence ID" value="MFB9643375.1"/>
    <property type="molecule type" value="Genomic_DNA"/>
</dbReference>
<protein>
    <submittedName>
        <fullName evidence="3">Uncharacterized protein</fullName>
    </submittedName>
</protein>
<evidence type="ECO:0000313" key="4">
    <source>
        <dbReference type="Proteomes" id="UP001589667"/>
    </source>
</evidence>
<evidence type="ECO:0000313" key="3">
    <source>
        <dbReference type="EMBL" id="MFB9643375.1"/>
    </source>
</evidence>
<feature type="signal peptide" evidence="2">
    <location>
        <begin position="1"/>
        <end position="28"/>
    </location>
</feature>
<name>A0ABV5SSU1_9MICO</name>
<evidence type="ECO:0000256" key="2">
    <source>
        <dbReference type="SAM" id="SignalP"/>
    </source>
</evidence>
<dbReference type="Proteomes" id="UP001589667">
    <property type="component" value="Unassembled WGS sequence"/>
</dbReference>
<feature type="chain" id="PRO_5047105613" evidence="2">
    <location>
        <begin position="29"/>
        <end position="153"/>
    </location>
</feature>
<keyword evidence="2" id="KW-0732">Signal</keyword>